<keyword evidence="3" id="KW-1185">Reference proteome</keyword>
<dbReference type="AlphaFoldDB" id="A0A5D2CY54"/>
<gene>
    <name evidence="2" type="ORF">ES288_D04G082000v1</name>
</gene>
<organism evidence="2 3">
    <name type="scientific">Gossypium darwinii</name>
    <name type="common">Darwin's cotton</name>
    <name type="synonym">Gossypium barbadense var. darwinii</name>
    <dbReference type="NCBI Taxonomy" id="34276"/>
    <lineage>
        <taxon>Eukaryota</taxon>
        <taxon>Viridiplantae</taxon>
        <taxon>Streptophyta</taxon>
        <taxon>Embryophyta</taxon>
        <taxon>Tracheophyta</taxon>
        <taxon>Spermatophyta</taxon>
        <taxon>Magnoliopsida</taxon>
        <taxon>eudicotyledons</taxon>
        <taxon>Gunneridae</taxon>
        <taxon>Pentapetalae</taxon>
        <taxon>rosids</taxon>
        <taxon>malvids</taxon>
        <taxon>Malvales</taxon>
        <taxon>Malvaceae</taxon>
        <taxon>Malvoideae</taxon>
        <taxon>Gossypium</taxon>
    </lineage>
</organism>
<accession>A0A5D2CY54</accession>
<dbReference type="Proteomes" id="UP000323506">
    <property type="component" value="Chromosome D04"/>
</dbReference>
<sequence>MRSSISLPECMHKPQQQNGMQSPLLKLLARPEPRLCHYEQPFPMLIGTFHDYRPCRS</sequence>
<dbReference type="EMBL" id="CM017704">
    <property type="protein sequence ID" value="TYG73202.1"/>
    <property type="molecule type" value="Genomic_DNA"/>
</dbReference>
<evidence type="ECO:0000313" key="3">
    <source>
        <dbReference type="Proteomes" id="UP000323506"/>
    </source>
</evidence>
<proteinExistence type="predicted"/>
<evidence type="ECO:0000256" key="1">
    <source>
        <dbReference type="SAM" id="MobiDB-lite"/>
    </source>
</evidence>
<reference evidence="2 3" key="1">
    <citation type="submission" date="2019-06" db="EMBL/GenBank/DDBJ databases">
        <title>WGS assembly of Gossypium darwinii.</title>
        <authorList>
            <person name="Chen Z.J."/>
            <person name="Sreedasyam A."/>
            <person name="Ando A."/>
            <person name="Song Q."/>
            <person name="De L."/>
            <person name="Hulse-Kemp A."/>
            <person name="Ding M."/>
            <person name="Ye W."/>
            <person name="Kirkbride R."/>
            <person name="Jenkins J."/>
            <person name="Plott C."/>
            <person name="Lovell J."/>
            <person name="Lin Y.-M."/>
            <person name="Vaughn R."/>
            <person name="Liu B."/>
            <person name="Li W."/>
            <person name="Simpson S."/>
            <person name="Scheffler B."/>
            <person name="Saski C."/>
            <person name="Grover C."/>
            <person name="Hu G."/>
            <person name="Conover J."/>
            <person name="Carlson J."/>
            <person name="Shu S."/>
            <person name="Boston L."/>
            <person name="Williams M."/>
            <person name="Peterson D."/>
            <person name="Mcgee K."/>
            <person name="Jones D."/>
            <person name="Wendel J."/>
            <person name="Stelly D."/>
            <person name="Grimwood J."/>
            <person name="Schmutz J."/>
        </authorList>
    </citation>
    <scope>NUCLEOTIDE SEQUENCE [LARGE SCALE GENOMIC DNA]</scope>
    <source>
        <strain evidence="2">1808015.09</strain>
    </source>
</reference>
<protein>
    <submittedName>
        <fullName evidence="2">Uncharacterized protein</fullName>
    </submittedName>
</protein>
<evidence type="ECO:0000313" key="2">
    <source>
        <dbReference type="EMBL" id="TYG73202.1"/>
    </source>
</evidence>
<feature type="region of interest" description="Disordered" evidence="1">
    <location>
        <begin position="1"/>
        <end position="20"/>
    </location>
</feature>
<name>A0A5D2CY54_GOSDA</name>